<dbReference type="GO" id="GO:0004642">
    <property type="term" value="F:phosphoribosylformylglycinamidine synthase activity"/>
    <property type="evidence" value="ECO:0007669"/>
    <property type="project" value="TreeGrafter"/>
</dbReference>
<dbReference type="InterPro" id="IPR010918">
    <property type="entry name" value="PurM-like_C_dom"/>
</dbReference>
<evidence type="ECO:0000256" key="4">
    <source>
        <dbReference type="ARBA" id="ARBA00022755"/>
    </source>
</evidence>
<evidence type="ECO:0000256" key="3">
    <source>
        <dbReference type="ARBA" id="ARBA00022741"/>
    </source>
</evidence>
<dbReference type="SUPFAM" id="SSF52317">
    <property type="entry name" value="Class I glutamine amidotransferase-like"/>
    <property type="match status" value="1"/>
</dbReference>
<sequence>MSVFRIYVEKKPEFAVEAQSVLSDIKTALRLNISGVRILNRYDADKLSEEDFKAAISTVFSEPAVDVVYDELPQISETDRIFAVEYLPGQFDQRADSCEQCIQILRQGERCRVRNARIYIISGIISDDDFAKLKSYIINPVESREASLETVKTLDTNYDIPTTVEELEGFINLNALGLHAFVDKFGLAMDYDDIKFCQDYFRNEEKRNPTITEIRMIDTYWSDHCRHTTFLTNVENVKINTPYIKDTYDMYINVREELGRTDKPITLMDLGTLAAKKLKADGKLPDLDESEEINACSVKIKVDIDGELEDWILMFKNETHNHPTEIEPFGGAATCLGGAIRDPLSGRSYVYQAMRVTGAANPLVPVEDTIAGKLPQRKITLGAANGYSSYGNQIGLATGHVAEVYHPGYVAKRMEIGAVLGAAPAENIRRERPVPGDIVILLGGKTGRDGCGGATGSSKSHTLESLEHCGAEVQKGNPPEERKLQRLFRNPEVTKMIKRCNDFGAGGVSVAIGELTDGLVINLNAVPKKYDGLDGTEIAISESQERMAVVIAPEDKEKFMEEAAKENLEATFVADVVEEPRLKMVWNGNTIVDLSREFLNSNGAPKFTDIEVEAPLPRAEEEVADKAESWTQLMSNLNVCSQKGLIEKFDSTIGAGTVLMPFGGVYQMSPSQAMAAKIPVLKGETNTCSLMGWGYNPDISEKSPYHGAMLAVIESIAKVVAAGGTYKKCWLTFQEYFERTQNDPLRWGKPMAALLGAFKAQLELECGSIGGKDSMSGTFENIDVPPTLVSFAVSTAMADKIVSTEFKGAGNTVISIVPEYDENGLPKFDSIKACFDKVEKIIADDRANAVWTNGYGGFAEGIAKMCFGNKIGFEFTSHLSSNELFKPCYGAFIIELKGDAKADENVIGKTISDYKIICRDYTLSLDNLQRIWEAKLEPVFPCRIKTTDTTPQTYSSPNRIQLSASTKIAKPRVLIPVFPGTNCEYDTARAFEKAGAKPEVVVIRNLSAGDIEESVRYFENAVRRSEIIMIPGGFSGGDEPEGSGKFITAFFRNPKIKDAVHDLLKNRDGLMLGICNGFQALIKLGLVPYGEIIDMADDAPTLTFNTINRHQSMMVNTRIASNKSPWLYGCEVGDIHTVAISHGEGRFVAPASLIQQLAKNGQIATQYVDLDGNPTMDIRYNPNTSIEAIEGITSPDGRVFGKMGHSERKGSYICKNVQGEKDQKIFESGVKYFT</sequence>
<evidence type="ECO:0000256" key="1">
    <source>
        <dbReference type="ARBA" id="ARBA00022598"/>
    </source>
</evidence>
<dbReference type="Gene3D" id="3.40.50.880">
    <property type="match status" value="1"/>
</dbReference>
<dbReference type="Gene3D" id="3.30.1330.10">
    <property type="entry name" value="PurM-like, N-terminal domain"/>
    <property type="match status" value="2"/>
</dbReference>
<dbReference type="GO" id="GO:0005737">
    <property type="term" value="C:cytoplasm"/>
    <property type="evidence" value="ECO:0007669"/>
    <property type="project" value="TreeGrafter"/>
</dbReference>
<organism evidence="9 10">
    <name type="scientific">Ruminococcus flavefaciens</name>
    <dbReference type="NCBI Taxonomy" id="1265"/>
    <lineage>
        <taxon>Bacteria</taxon>
        <taxon>Bacillati</taxon>
        <taxon>Bacillota</taxon>
        <taxon>Clostridia</taxon>
        <taxon>Eubacteriales</taxon>
        <taxon>Oscillospiraceae</taxon>
        <taxon>Ruminococcus</taxon>
    </lineage>
</organism>
<dbReference type="SUPFAM" id="SSF55326">
    <property type="entry name" value="PurM N-terminal domain-like"/>
    <property type="match status" value="2"/>
</dbReference>
<dbReference type="PANTHER" id="PTHR10099:SF1">
    <property type="entry name" value="PHOSPHORIBOSYLFORMYLGLYCINAMIDINE SYNTHASE"/>
    <property type="match status" value="1"/>
</dbReference>
<dbReference type="OrthoDB" id="9804441at2"/>
<dbReference type="FunFam" id="3.30.1330.10:FF:000013">
    <property type="entry name" value="Phosphoribosylformylglycinamidine synthase"/>
    <property type="match status" value="1"/>
</dbReference>
<dbReference type="AlphaFoldDB" id="A0A1M7JHE7"/>
<dbReference type="CDD" id="cd01740">
    <property type="entry name" value="GATase1_FGAR_AT"/>
    <property type="match status" value="1"/>
</dbReference>
<evidence type="ECO:0000259" key="8">
    <source>
        <dbReference type="Pfam" id="PF18072"/>
    </source>
</evidence>
<dbReference type="Gene3D" id="3.90.650.10">
    <property type="entry name" value="PurM-like C-terminal domain"/>
    <property type="match status" value="1"/>
</dbReference>
<proteinExistence type="predicted"/>
<dbReference type="Pfam" id="PF02769">
    <property type="entry name" value="AIRS_C"/>
    <property type="match status" value="1"/>
</dbReference>
<dbReference type="InterPro" id="IPR041609">
    <property type="entry name" value="PurL_linker"/>
</dbReference>
<dbReference type="InterPro" id="IPR036676">
    <property type="entry name" value="PurM-like_C_sf"/>
</dbReference>
<dbReference type="PROSITE" id="PS51273">
    <property type="entry name" value="GATASE_TYPE_1"/>
    <property type="match status" value="1"/>
</dbReference>
<dbReference type="InterPro" id="IPR036921">
    <property type="entry name" value="PurM-like_N_sf"/>
</dbReference>
<dbReference type="SMART" id="SM01211">
    <property type="entry name" value="GATase_5"/>
    <property type="match status" value="1"/>
</dbReference>
<dbReference type="InterPro" id="IPR010141">
    <property type="entry name" value="FGAM_synthase"/>
</dbReference>
<keyword evidence="3" id="KW-0547">Nucleotide-binding</keyword>
<dbReference type="Proteomes" id="UP000184394">
    <property type="component" value="Unassembled WGS sequence"/>
</dbReference>
<dbReference type="CDD" id="cd02204">
    <property type="entry name" value="PurL_repeat2"/>
    <property type="match status" value="1"/>
</dbReference>
<keyword evidence="1" id="KW-0436">Ligase</keyword>
<evidence type="ECO:0000313" key="9">
    <source>
        <dbReference type="EMBL" id="SHM52499.1"/>
    </source>
</evidence>
<keyword evidence="4" id="KW-0658">Purine biosynthesis</keyword>
<dbReference type="Pfam" id="PF18072">
    <property type="entry name" value="FGAR-AT_linker"/>
    <property type="match status" value="1"/>
</dbReference>
<accession>A0A1M7JHE7</accession>
<dbReference type="InterPro" id="IPR029062">
    <property type="entry name" value="Class_I_gatase-like"/>
</dbReference>
<dbReference type="GO" id="GO:0046872">
    <property type="term" value="F:metal ion binding"/>
    <property type="evidence" value="ECO:0007669"/>
    <property type="project" value="UniProtKB-KW"/>
</dbReference>
<dbReference type="GO" id="GO:0005524">
    <property type="term" value="F:ATP binding"/>
    <property type="evidence" value="ECO:0007669"/>
    <property type="project" value="UniProtKB-KW"/>
</dbReference>
<protein>
    <submittedName>
        <fullName evidence="9">Phosphoribosylformylglycinamidine synthase</fullName>
    </submittedName>
</protein>
<evidence type="ECO:0000256" key="5">
    <source>
        <dbReference type="ARBA" id="ARBA00022840"/>
    </source>
</evidence>
<keyword evidence="6" id="KW-0460">Magnesium</keyword>
<feature type="domain" description="Phosphoribosylformylglycinamidine synthase linker" evidence="8">
    <location>
        <begin position="184"/>
        <end position="227"/>
    </location>
</feature>
<name>A0A1M7JHE7_RUMFL</name>
<dbReference type="NCBIfam" id="TIGR01857">
    <property type="entry name" value="FGAM-synthase"/>
    <property type="match status" value="1"/>
</dbReference>
<evidence type="ECO:0000259" key="7">
    <source>
        <dbReference type="Pfam" id="PF02769"/>
    </source>
</evidence>
<reference evidence="9 10" key="1">
    <citation type="submission" date="2016-11" db="EMBL/GenBank/DDBJ databases">
        <authorList>
            <person name="Jaros S."/>
            <person name="Januszkiewicz K."/>
            <person name="Wedrychowicz H."/>
        </authorList>
    </citation>
    <scope>NUCLEOTIDE SEQUENCE [LARGE SCALE GENOMIC DNA]</scope>
    <source>
        <strain evidence="9 10">Y1</strain>
    </source>
</reference>
<keyword evidence="2" id="KW-0479">Metal-binding</keyword>
<evidence type="ECO:0000313" key="10">
    <source>
        <dbReference type="Proteomes" id="UP000184394"/>
    </source>
</evidence>
<dbReference type="Pfam" id="PF13507">
    <property type="entry name" value="GATase_5"/>
    <property type="match status" value="1"/>
</dbReference>
<dbReference type="CDD" id="cd02203">
    <property type="entry name" value="PurL_repeat1"/>
    <property type="match status" value="1"/>
</dbReference>
<evidence type="ECO:0000256" key="6">
    <source>
        <dbReference type="ARBA" id="ARBA00022842"/>
    </source>
</evidence>
<dbReference type="SUPFAM" id="SSF56042">
    <property type="entry name" value="PurM C-terminal domain-like"/>
    <property type="match status" value="2"/>
</dbReference>
<dbReference type="EMBL" id="FRCT01000006">
    <property type="protein sequence ID" value="SHM52499.1"/>
    <property type="molecule type" value="Genomic_DNA"/>
</dbReference>
<dbReference type="PANTHER" id="PTHR10099">
    <property type="entry name" value="PHOSPHORIBOSYLFORMYLGLYCINAMIDINE SYNTHASE"/>
    <property type="match status" value="1"/>
</dbReference>
<feature type="domain" description="PurM-like C-terminal" evidence="7">
    <location>
        <begin position="435"/>
        <end position="586"/>
    </location>
</feature>
<evidence type="ECO:0000256" key="2">
    <source>
        <dbReference type="ARBA" id="ARBA00022723"/>
    </source>
</evidence>
<dbReference type="RefSeq" id="WP_072950378.1">
    <property type="nucleotide sequence ID" value="NZ_FRCT01000006.1"/>
</dbReference>
<keyword evidence="5" id="KW-0067">ATP-binding</keyword>
<dbReference type="GO" id="GO:0006164">
    <property type="term" value="P:purine nucleotide biosynthetic process"/>
    <property type="evidence" value="ECO:0007669"/>
    <property type="project" value="UniProtKB-KW"/>
</dbReference>
<gene>
    <name evidence="9" type="ORF">SAMN04487860_1068</name>
</gene>